<name>A0A3P7JD87_STRVU</name>
<proteinExistence type="predicted"/>
<dbReference type="Proteomes" id="UP000270094">
    <property type="component" value="Unassembled WGS sequence"/>
</dbReference>
<evidence type="ECO:0000313" key="3">
    <source>
        <dbReference type="Proteomes" id="UP000270094"/>
    </source>
</evidence>
<feature type="region of interest" description="Disordered" evidence="1">
    <location>
        <begin position="1"/>
        <end position="33"/>
    </location>
</feature>
<sequence>MMVRIKELQRRLDQTLGKPGQDRTSKMSMGTSSTIGARLSRIEMQVIGLALPFDQIVNCK</sequence>
<reference evidence="2 3" key="1">
    <citation type="submission" date="2018-11" db="EMBL/GenBank/DDBJ databases">
        <authorList>
            <consortium name="Pathogen Informatics"/>
        </authorList>
    </citation>
    <scope>NUCLEOTIDE SEQUENCE [LARGE SCALE GENOMIC DNA]</scope>
</reference>
<dbReference type="EMBL" id="UYYB01112132">
    <property type="protein sequence ID" value="VDM81276.1"/>
    <property type="molecule type" value="Genomic_DNA"/>
</dbReference>
<dbReference type="AlphaFoldDB" id="A0A3P7JD87"/>
<organism evidence="2 3">
    <name type="scientific">Strongylus vulgaris</name>
    <name type="common">Blood worm</name>
    <dbReference type="NCBI Taxonomy" id="40348"/>
    <lineage>
        <taxon>Eukaryota</taxon>
        <taxon>Metazoa</taxon>
        <taxon>Ecdysozoa</taxon>
        <taxon>Nematoda</taxon>
        <taxon>Chromadorea</taxon>
        <taxon>Rhabditida</taxon>
        <taxon>Rhabditina</taxon>
        <taxon>Rhabditomorpha</taxon>
        <taxon>Strongyloidea</taxon>
        <taxon>Strongylidae</taxon>
        <taxon>Strongylus</taxon>
    </lineage>
</organism>
<gene>
    <name evidence="2" type="ORF">SVUK_LOCUS16274</name>
</gene>
<protein>
    <submittedName>
        <fullName evidence="2">Uncharacterized protein</fullName>
    </submittedName>
</protein>
<accession>A0A3P7JD87</accession>
<feature type="compositionally biased region" description="Basic and acidic residues" evidence="1">
    <location>
        <begin position="1"/>
        <end position="13"/>
    </location>
</feature>
<keyword evidence="3" id="KW-1185">Reference proteome</keyword>
<evidence type="ECO:0000313" key="2">
    <source>
        <dbReference type="EMBL" id="VDM81276.1"/>
    </source>
</evidence>
<dbReference type="OrthoDB" id="8879391at2759"/>
<evidence type="ECO:0000256" key="1">
    <source>
        <dbReference type="SAM" id="MobiDB-lite"/>
    </source>
</evidence>